<evidence type="ECO:0000259" key="1">
    <source>
        <dbReference type="Pfam" id="PF22549"/>
    </source>
</evidence>
<feature type="domain" description="ARG and Rhodanese-Phosphatase-superfamily-associated" evidence="1">
    <location>
        <begin position="4"/>
        <end position="291"/>
    </location>
</feature>
<evidence type="ECO:0000313" key="2">
    <source>
        <dbReference type="EMBL" id="MEE4425454.1"/>
    </source>
</evidence>
<evidence type="ECO:0000313" key="3">
    <source>
        <dbReference type="Proteomes" id="UP001307760"/>
    </source>
</evidence>
<comment type="caution">
    <text evidence="2">The sequence shown here is derived from an EMBL/GenBank/DDBJ whole genome shotgun (WGS) entry which is preliminary data.</text>
</comment>
<reference evidence="2 3" key="1">
    <citation type="submission" date="2023-12" db="EMBL/GenBank/DDBJ databases">
        <title>30 novel species of actinomycetes from the DSMZ collection.</title>
        <authorList>
            <person name="Nouioui I."/>
        </authorList>
    </citation>
    <scope>NUCLEOTIDE SEQUENCE [LARGE SCALE GENOMIC DNA]</scope>
    <source>
        <strain evidence="2 3">DSM 41528</strain>
    </source>
</reference>
<dbReference type="InterPro" id="IPR054346">
    <property type="entry name" value="ARPP-2"/>
</dbReference>
<protein>
    <recommendedName>
        <fullName evidence="1">ARG and Rhodanese-Phosphatase-superfamily-associated domain-containing protein</fullName>
    </recommendedName>
</protein>
<name>A0ABU7P2U1_9ACTN</name>
<dbReference type="Proteomes" id="UP001307760">
    <property type="component" value="Unassembled WGS sequence"/>
</dbReference>
<accession>A0ABU7P2U1</accession>
<dbReference type="EMBL" id="JAZBJP010000069">
    <property type="protein sequence ID" value="MEE4425454.1"/>
    <property type="molecule type" value="Genomic_DNA"/>
</dbReference>
<proteinExistence type="predicted"/>
<organism evidence="2 3">
    <name type="scientific">Streptomyces bugieae</name>
    <dbReference type="NCBI Taxonomy" id="3098223"/>
    <lineage>
        <taxon>Bacteria</taxon>
        <taxon>Bacillati</taxon>
        <taxon>Actinomycetota</taxon>
        <taxon>Actinomycetes</taxon>
        <taxon>Kitasatosporales</taxon>
        <taxon>Streptomycetaceae</taxon>
        <taxon>Streptomyces</taxon>
    </lineage>
</organism>
<dbReference type="RefSeq" id="WP_330824324.1">
    <property type="nucleotide sequence ID" value="NZ_JAZBJP010000069.1"/>
</dbReference>
<dbReference type="Pfam" id="PF22549">
    <property type="entry name" value="ARPP-2"/>
    <property type="match status" value="1"/>
</dbReference>
<sequence>MSRLDLSGLRVRPAQVWGAVRLVPLVRDEPITDLRLHRELYEDGPLTVRGERGTAYTAYVPHGFVANWTGDGSPAAAYGSQLGEERDPVVCAPLHLPRKLVQRRRGKDDGKGRAAGGPSGGLRFLPLHLALDGYLALHFGGPSIVWEEWTRRAVRDGLSPRAERAYRCEAVPGLDDALRVFEIHPGQCGVLVYVADALAAAFVVPHPDDYRALHPSLLQDLYGELMYQYALYGGPVPEFTVRIAAEYVTSLAELRSAAERREREWEGQHAALMAGELLDESYEVRQVYRMGRFRLSRFLPPFALHRTQHIGETITDGKGRVAYLKTFRLTEKQVRRGHVLHRLAAHDWHVGRTAEAMGISGPELVRRVTHLGFEGLLKQHTEAPAMRPG</sequence>
<keyword evidence="3" id="KW-1185">Reference proteome</keyword>
<gene>
    <name evidence="2" type="ORF">V2J85_40025</name>
</gene>